<sequence>MRHKFIQESPNYVIKMSRICRNSRFNKTYQSNMLTLH</sequence>
<dbReference type="EMBL" id="GGEC01072033">
    <property type="protein sequence ID" value="MBX52517.1"/>
    <property type="molecule type" value="Transcribed_RNA"/>
</dbReference>
<proteinExistence type="predicted"/>
<organism evidence="1">
    <name type="scientific">Rhizophora mucronata</name>
    <name type="common">Asiatic mangrove</name>
    <dbReference type="NCBI Taxonomy" id="61149"/>
    <lineage>
        <taxon>Eukaryota</taxon>
        <taxon>Viridiplantae</taxon>
        <taxon>Streptophyta</taxon>
        <taxon>Embryophyta</taxon>
        <taxon>Tracheophyta</taxon>
        <taxon>Spermatophyta</taxon>
        <taxon>Magnoliopsida</taxon>
        <taxon>eudicotyledons</taxon>
        <taxon>Gunneridae</taxon>
        <taxon>Pentapetalae</taxon>
        <taxon>rosids</taxon>
        <taxon>fabids</taxon>
        <taxon>Malpighiales</taxon>
        <taxon>Rhizophoraceae</taxon>
        <taxon>Rhizophora</taxon>
    </lineage>
</organism>
<reference evidence="1" key="1">
    <citation type="submission" date="2018-02" db="EMBL/GenBank/DDBJ databases">
        <title>Rhizophora mucronata_Transcriptome.</title>
        <authorList>
            <person name="Meera S.P."/>
            <person name="Sreeshan A."/>
            <person name="Augustine A."/>
        </authorList>
    </citation>
    <scope>NUCLEOTIDE SEQUENCE</scope>
    <source>
        <tissue evidence="1">Leaf</tissue>
    </source>
</reference>
<name>A0A2P2PCP1_RHIMU</name>
<protein>
    <submittedName>
        <fullName evidence="1">Uncharacterized protein</fullName>
    </submittedName>
</protein>
<evidence type="ECO:0000313" key="1">
    <source>
        <dbReference type="EMBL" id="MBX52517.1"/>
    </source>
</evidence>
<accession>A0A2P2PCP1</accession>
<dbReference type="AlphaFoldDB" id="A0A2P2PCP1"/>